<dbReference type="SMART" id="SM00225">
    <property type="entry name" value="BTB"/>
    <property type="match status" value="1"/>
</dbReference>
<evidence type="ECO:0000313" key="2">
    <source>
        <dbReference type="Proteomes" id="UP000038045"/>
    </source>
</evidence>
<reference evidence="3" key="1">
    <citation type="submission" date="2017-02" db="UniProtKB">
        <authorList>
            <consortium name="WormBaseParasite"/>
        </authorList>
    </citation>
    <scope>IDENTIFICATION</scope>
</reference>
<name>A0A0N4ZIK3_PARTI</name>
<protein>
    <submittedName>
        <fullName evidence="3">BTB domain-containing protein</fullName>
    </submittedName>
</protein>
<dbReference type="WBParaSite" id="PTRK_0000776300.1">
    <property type="protein sequence ID" value="PTRK_0000776300.1"/>
    <property type="gene ID" value="PTRK_0000776300"/>
</dbReference>
<dbReference type="Proteomes" id="UP000038045">
    <property type="component" value="Unplaced"/>
</dbReference>
<dbReference type="PROSITE" id="PS50097">
    <property type="entry name" value="BTB"/>
    <property type="match status" value="1"/>
</dbReference>
<proteinExistence type="predicted"/>
<sequence>MTCIVNSSIKCWSKNIYMYDFMWKFYSELEYADGGKIWTVVSCNRPVNRVFNKWSCNAILEIKAMNAEDRNKVYLNRTYYNTFSSSESDKVIKCVGIKTLLAEHDESFEKSNICVEFKIQVLDTDGIIPEIIYDYKQSIYGNGNDDTFLEIDGQLFSVKKNFLSMYGTIFQKMFNSHFKVSAMDLMYKVNENNYLFSEGIRYIYKYRSYLIHRRNVERLLALGKMCGSLHLIADCENFLINTKRCGFCRKMNLAEKYELQNLYLHCIHRMDSFNSNDLLKLLREIDYFYLSDGIKDRILDGIEDSTLKELQIT</sequence>
<dbReference type="InterPro" id="IPR011333">
    <property type="entry name" value="SKP1/BTB/POZ_sf"/>
</dbReference>
<dbReference type="AlphaFoldDB" id="A0A0N4ZIK3"/>
<feature type="domain" description="BTB" evidence="1">
    <location>
        <begin position="145"/>
        <end position="212"/>
    </location>
</feature>
<organism evidence="2 3">
    <name type="scientific">Parastrongyloides trichosuri</name>
    <name type="common">Possum-specific nematode worm</name>
    <dbReference type="NCBI Taxonomy" id="131310"/>
    <lineage>
        <taxon>Eukaryota</taxon>
        <taxon>Metazoa</taxon>
        <taxon>Ecdysozoa</taxon>
        <taxon>Nematoda</taxon>
        <taxon>Chromadorea</taxon>
        <taxon>Rhabditida</taxon>
        <taxon>Tylenchina</taxon>
        <taxon>Panagrolaimomorpha</taxon>
        <taxon>Strongyloidoidea</taxon>
        <taxon>Strongyloididae</taxon>
        <taxon>Parastrongyloides</taxon>
    </lineage>
</organism>
<dbReference type="SUPFAM" id="SSF54695">
    <property type="entry name" value="POZ domain"/>
    <property type="match status" value="1"/>
</dbReference>
<evidence type="ECO:0000313" key="3">
    <source>
        <dbReference type="WBParaSite" id="PTRK_0000776300.1"/>
    </source>
</evidence>
<dbReference type="Pfam" id="PF00651">
    <property type="entry name" value="BTB"/>
    <property type="match status" value="1"/>
</dbReference>
<dbReference type="Gene3D" id="3.30.710.10">
    <property type="entry name" value="Potassium Channel Kv1.1, Chain A"/>
    <property type="match status" value="1"/>
</dbReference>
<dbReference type="InterPro" id="IPR000210">
    <property type="entry name" value="BTB/POZ_dom"/>
</dbReference>
<evidence type="ECO:0000259" key="1">
    <source>
        <dbReference type="PROSITE" id="PS50097"/>
    </source>
</evidence>
<dbReference type="PANTHER" id="PTHR47022:SF1">
    <property type="entry name" value="BTB AND MATH DOMAIN-CONTAINING PROTEIN 36-RELATED"/>
    <property type="match status" value="1"/>
</dbReference>
<accession>A0A0N4ZIK3</accession>
<dbReference type="PANTHER" id="PTHR47022">
    <property type="entry name" value="BTB AND MATH DOMAIN-CONTAINING PROTEIN 36-RELATED"/>
    <property type="match status" value="1"/>
</dbReference>
<keyword evidence="2" id="KW-1185">Reference proteome</keyword>
<dbReference type="STRING" id="131310.A0A0N4ZIK3"/>